<dbReference type="Gene3D" id="2.130.10.130">
    <property type="entry name" value="Integrin alpha, N-terminal"/>
    <property type="match status" value="10"/>
</dbReference>
<dbReference type="InterPro" id="IPR001343">
    <property type="entry name" value="Hemolysn_Ca-bd"/>
</dbReference>
<dbReference type="RefSeq" id="WP_097107320.1">
    <property type="nucleotide sequence ID" value="NZ_OCMU01000003.1"/>
</dbReference>
<evidence type="ECO:0000256" key="1">
    <source>
        <dbReference type="ARBA" id="ARBA00022729"/>
    </source>
</evidence>
<evidence type="ECO:0000313" key="5">
    <source>
        <dbReference type="EMBL" id="SOD22190.1"/>
    </source>
</evidence>
<gene>
    <name evidence="5" type="ORF">SAMN06297164_3385</name>
</gene>
<accession>A0A286AJW1</accession>
<dbReference type="SUPFAM" id="SSF69318">
    <property type="entry name" value="Integrin alpha N-terminal domain"/>
    <property type="match status" value="4"/>
</dbReference>
<dbReference type="PANTHER" id="PTHR23221">
    <property type="entry name" value="GLYCOSYLPHOSPHATIDYLINOSITOL PHOSPHOLIPASE D"/>
    <property type="match status" value="1"/>
</dbReference>
<keyword evidence="3" id="KW-0378">Hydrolase</keyword>
<dbReference type="GO" id="GO:0007155">
    <property type="term" value="P:cell adhesion"/>
    <property type="evidence" value="ECO:0007669"/>
    <property type="project" value="InterPro"/>
</dbReference>
<evidence type="ECO:0000313" key="6">
    <source>
        <dbReference type="Proteomes" id="UP000219335"/>
    </source>
</evidence>
<keyword evidence="4" id="KW-0325">Glycoprotein</keyword>
<dbReference type="GO" id="GO:0005509">
    <property type="term" value="F:calcium ion binding"/>
    <property type="evidence" value="ECO:0007669"/>
    <property type="project" value="InterPro"/>
</dbReference>
<organism evidence="5 6">
    <name type="scientific">Nitrosomonas ureae</name>
    <dbReference type="NCBI Taxonomy" id="44577"/>
    <lineage>
        <taxon>Bacteria</taxon>
        <taxon>Pseudomonadati</taxon>
        <taxon>Pseudomonadota</taxon>
        <taxon>Betaproteobacteria</taxon>
        <taxon>Nitrosomonadales</taxon>
        <taxon>Nitrosomonadaceae</taxon>
        <taxon>Nitrosomonas</taxon>
    </lineage>
</organism>
<evidence type="ECO:0000256" key="4">
    <source>
        <dbReference type="ARBA" id="ARBA00023180"/>
    </source>
</evidence>
<dbReference type="InterPro" id="IPR000413">
    <property type="entry name" value="Integrin_alpha"/>
</dbReference>
<dbReference type="InterPro" id="IPR028994">
    <property type="entry name" value="Integrin_alpha_N"/>
</dbReference>
<keyword evidence="1" id="KW-0732">Signal</keyword>
<dbReference type="GO" id="GO:0008305">
    <property type="term" value="C:integrin complex"/>
    <property type="evidence" value="ECO:0007669"/>
    <property type="project" value="InterPro"/>
</dbReference>
<dbReference type="PRINTS" id="PR01185">
    <property type="entry name" value="INTEGRINA"/>
</dbReference>
<dbReference type="PANTHER" id="PTHR23221:SF7">
    <property type="entry name" value="PHOSPHATIDYLINOSITOL-GLYCAN-SPECIFIC PHOSPHOLIPASE D"/>
    <property type="match status" value="1"/>
</dbReference>
<dbReference type="GO" id="GO:0016787">
    <property type="term" value="F:hydrolase activity"/>
    <property type="evidence" value="ECO:0007669"/>
    <property type="project" value="UniProtKB-KW"/>
</dbReference>
<dbReference type="InterPro" id="IPR013519">
    <property type="entry name" value="Int_alpha_beta-p"/>
</dbReference>
<dbReference type="Pfam" id="PF00353">
    <property type="entry name" value="HemolysinCabind"/>
    <property type="match status" value="2"/>
</dbReference>
<keyword evidence="2" id="KW-0677">Repeat</keyword>
<evidence type="ECO:0000256" key="2">
    <source>
        <dbReference type="ARBA" id="ARBA00022737"/>
    </source>
</evidence>
<dbReference type="SMART" id="SM00191">
    <property type="entry name" value="Int_alpha"/>
    <property type="match status" value="17"/>
</dbReference>
<reference evidence="5 6" key="1">
    <citation type="submission" date="2017-09" db="EMBL/GenBank/DDBJ databases">
        <authorList>
            <person name="Ehlers B."/>
            <person name="Leendertz F.H."/>
        </authorList>
    </citation>
    <scope>NUCLEOTIDE SEQUENCE [LARGE SCALE GENOMIC DNA]</scope>
    <source>
        <strain evidence="5 6">Nm42</strain>
    </source>
</reference>
<dbReference type="PROSITE" id="PS51470">
    <property type="entry name" value="FG_GAP"/>
    <property type="match status" value="8"/>
</dbReference>
<dbReference type="Proteomes" id="UP000219335">
    <property type="component" value="Unassembled WGS sequence"/>
</dbReference>
<dbReference type="EMBL" id="OCMU01000003">
    <property type="protein sequence ID" value="SOD22190.1"/>
    <property type="molecule type" value="Genomic_DNA"/>
</dbReference>
<sequence length="1619" mass="164600">MATQSINVLDLNGENGFRLVGAQGSGFSGTWVSNVGDVNGDGLDDVIVSGFNLISYVVFGKADGFDATLNLSNLDGSNGFRLDSGASSVSSAGDVNGDGFDDVMIGGSRIDANGDRSGTGYIVFGKSSGFDATMNLSVLDGSNGFRLDGGAGAISNAGDVNGDGFADLIIGDSAADLNGRNSGSSYVVFGKSSGFDAVMNLSALDGSNGFRLDGATINDLSGRSVSSAGDVNDDGFDDLIIGAPLANPQGVLTGSSYVVFGRASGFDAAMNLSDLDGDDNGFRIDGPKLTAFDGAVYDRPFGGSVSGAGDMNGDGFDDLIVNAPNSSSNSDDSGPGYVIFGRSEFTDGGVDFPPLPEVREPMISINLSSLDGGNGFRLNVLDRYYLDAISLNSVGDMNGDGFDDMGIGLVFEKYYGGSYVLFGKASGFDATVDLSGLDGKNGFAMGGRNQSFVEGVGDINGDGFDDAALITGSTGPYSYSFYSSAYIIFGKSGDIKPGNLSNLDGNTGFRIEGVPDGNFTGRSFSGAGDINGDGFDDVIIGSEFAPFQYNDEASYVVFGKSSGFDAVVDVAGLNGSNGFRINGSVESVSNAGDINGDGLDDVIVDGNIVFGKSSGFDATMNLSDLDGSNGFHIDGTFGGVSSAGDINGDGIDDIIIGRGIVFGRSSGFEATLNLSDLDGNNGFLLDRIGSGSGFFDNAISGAGDVNGDGFDDLIFSSSGFSYVMFGKASGFDATVKVLELDRTNSVRFDGASRWVSGAGDVNGDGFDDLMVADPGSNPGDDAAYVIFGKSQFAGTVTYVGIPENNDVFTGTEAAERFDAGDGNDLLIGGGGADVMYGGLDDDTIRVPDLDFELVDGGKGHDTLALDGNGIHLDLADVRGKINGIETIDLSGNGNNTLKLTTAELLALPSDTSGTLIVKGDFGDEITVRGNHWVDGGIQGGFHTYKQNGAVLKVDEAVRVDFLDAGIINLSDLDGKNGFRLNGEASNDQSGLSVSNAGDVNGDGFDDVIIGAPGANSNGFSSGSSYVVFGKAFGFDAAMNLSDLDGKNGFRLKGEASNDQSGSSVSSAGDVNGDGFADLIIGAPYAPNGDRSGSSYVVFGKASGFDAVMSLFDLDGSNGFSLDSVVNNGSLGLSVSNAGDVNDDGFGDLILGAPGLDSSYVVFGKASGFDIDINVSNLDGNNGFRLNGGGAEFTGVSVSSARDINGDGFDDLIIGASNADSNGINSGSSYVVFGKASGFDATVNLTDLDGSNGFHIGGVTEFDLSGDSVSSAGDINEDGFDDLIVGSSRADPNGRDSGSSYVVFGKASGFDVTMSLSDLDGGNGFRIDGVTEFDQSGSSVSGAGDVNGDGFDDLIVGAPGAADSNGDRSGSSYVAFGKSSGFGAVFNVSSLDDTNGFRLDGVATGERLGQSVSGAGDVNGDGFDDLIVGAPRANPNGNDSGSSYVIFGRSSFVDDVDFPGTPGDDIFTGTKAAENFEGGDGNDRMIGRGGADSFDGGAGNDYIRILGDDFQLVDGGTGTDTLGFAGSGFNLDLSSVIDNIHGIETIALYGVGDNTLTFTAQDVIDLSDTTNTLKVKGNAGDSVVGLSSGWTDGGVHGNFHTYTQDDAVLLIGVNVTTDFA</sequence>
<evidence type="ECO:0000256" key="3">
    <source>
        <dbReference type="ARBA" id="ARBA00022801"/>
    </source>
</evidence>
<dbReference type="InterPro" id="IPR013517">
    <property type="entry name" value="FG-GAP"/>
</dbReference>
<proteinExistence type="predicted"/>
<name>A0A286AJW1_9PROT</name>
<protein>
    <submittedName>
        <fullName evidence="5">FG-GAP repeat-containing protein</fullName>
    </submittedName>
</protein>
<dbReference type="Pfam" id="PF01839">
    <property type="entry name" value="FG-GAP"/>
    <property type="match status" value="11"/>
</dbReference>